<evidence type="ECO:0000256" key="1">
    <source>
        <dbReference type="ARBA" id="ARBA00022737"/>
    </source>
</evidence>
<feature type="domain" description="R13L1/DRL21-like LRR repeat region" evidence="5">
    <location>
        <begin position="1377"/>
        <end position="1495"/>
    </location>
</feature>
<dbReference type="GO" id="GO:0006952">
    <property type="term" value="P:defense response"/>
    <property type="evidence" value="ECO:0007669"/>
    <property type="project" value="UniProtKB-KW"/>
</dbReference>
<proteinExistence type="predicted"/>
<dbReference type="PANTHER" id="PTHR47186">
    <property type="entry name" value="LEUCINE-RICH REPEAT-CONTAINING PROTEIN 57"/>
    <property type="match status" value="1"/>
</dbReference>
<feature type="domain" description="R13L1/DRL21-like LRR repeat region" evidence="5">
    <location>
        <begin position="52"/>
        <end position="170"/>
    </location>
</feature>
<dbReference type="InterPro" id="IPR036388">
    <property type="entry name" value="WH-like_DNA-bd_sf"/>
</dbReference>
<dbReference type="InterPro" id="IPR058922">
    <property type="entry name" value="WHD_DRP"/>
</dbReference>
<dbReference type="Gene3D" id="1.10.10.10">
    <property type="entry name" value="Winged helix-like DNA-binding domain superfamily/Winged helix DNA-binding domain"/>
    <property type="match status" value="1"/>
</dbReference>
<keyword evidence="2" id="KW-0611">Plant defense</keyword>
<sequence>MELPTNLMKLTNLYHLNIKGTRLHQIPPQMDKLSKLQTLTDFFMGTQNGSRIKELGELKCLEGKLRIWMLQNIDDAQDALGANLEGMKDLKKLDLRWSDDAYVSTDEHLIHQLKPHVNVCCLVNVGYGGSRFPTWLINSCLVDMRLSGCHCFSLPPLGQLACLKGLQIKAFDKIERCEWIPDATKSDQDMSFPCLQVLCISECPKLKVDLRLSGHHCFSLSPLDQLACLKRLQIKAFDKVELVGCQFYGDCTSTSIPFKSPESLTFERMLQWCEWIPDAAKSDKDRSFPCIQVDLRLSGCHCFSLPPLSQMACLKRLQIKAFDKVERVGCEFNGDCTSTSIPFKSPELERCYNGVNGFLMLLKIKAFDKVERVGCEFNGDCTSTSIPFKSPESLTFERMLQWCEWIPDASKSNQDGSFPCLQMLCISECPKLKIKAFDKVERVGCEFNGDCTSTSIPFKSPESLTFERMLQWCEWIPDASKILCISECSKLKVDLRLSGCHCFSLSPLGHMACLKKLQIKAFDRVQPVGCEFYGDCTSTSIPFKSPESLTFERMLQWCEWIPDAAKSDQDRSFPCLQMTCLKRLQIKAFDKIERVGCEFNGDCTFTSIPFKSPKSLTFERMLQCECPKLKVDLRLSECHCFSLPPLGKLTCLKGLQIKAFDKIERVGCEFNGDCTFTSIPFKSPESLTFERMLQWCEWIPDASKIERFPKLKQLDISGCSYLESLCLSDGSYTSTSPLKLCVWSNLEDVSLFDYSYLKSMDCSLPSLVTLKNSCCGELESFPALGSHHIPECMSSKLKSLAIHECQKLFARLEELDLLLHNHPSSNVILHICTTKLYNASTCSIHHFRVHTHTLCKDSSWQLRFGYHVRLRLKGAVVFLAQKVRDIFISYLCPLSKNEEGEVAHKLEKIFKRLEMVESKARGLYLMEQRPSHERVPFTALLEDMKKLLLSDDAEGESLQVIPIVGRHGIDRDLLKLTKNILKELGFSDCDSMPPNRLHSKLQEILKGNKLLLVLDDFWNDVPAECTFIITPLMDGAKGSKIITTTRERSGASFALQTLQPYLLQTLQPFLLPEIGDDNCWLLFSEHAFSGASFNARLEFGKIFLSSIVRRCKGLPLTTKLCGGLLKYKKNVDEWRKLLDNNIWDLHDDRGLHVLKVSYYCLPSHLKRCFAYCAIFPKGHAFCKEEVVLLWMAEGFLLACGGNKEMKKVGYRYFEDLVSMSSFEQLSDKSPLFVMHDLTNDLAKFVYGEFVVCLDDGDSWKVYRKIRHLSYARTRSKDLNKLVGFNEVQNLCTILLISRFFLANMSDEEIGDFLRRYQRLRVLSLLHGVATNLMKLTNLYQLDIKGTRLHQMLPQMGKLSKLQTLTDFSLGRQNGSSIKELGELKCLEGKLRIWMLQNIDDAQDALGANLEGMKDLKKLDLRWSDDAYVSIDEHVIHQLKPHVNVCCLVNVGYGSSRFPTWLINSCLVDLRLSGCHCFSLQPLGQLACLKGLQIKAFDKIERVGCEFLWRLHFYKHSIQITREIDFREDATMVDLRLSGCHCFSLPPLSQMACLKRLQIKAFDKVERVGCEFNGDCTSTSIPFKSPESLTFERMLQWCEWIPKRC</sequence>
<dbReference type="PANTHER" id="PTHR47186:SF18">
    <property type="entry name" value="RX N-TERMINAL DOMAIN-CONTAINING PROTEIN"/>
    <property type="match status" value="1"/>
</dbReference>
<gene>
    <name evidence="6" type="ORF">SVIM_LOCUS474483</name>
</gene>
<dbReference type="Gene3D" id="3.40.50.300">
    <property type="entry name" value="P-loop containing nucleotide triphosphate hydrolases"/>
    <property type="match status" value="1"/>
</dbReference>
<feature type="domain" description="Disease resistance protein winged helix" evidence="4">
    <location>
        <begin position="1174"/>
        <end position="1242"/>
    </location>
</feature>
<dbReference type="Pfam" id="PF25019">
    <property type="entry name" value="LRR_R13L1-DRL21"/>
    <property type="match status" value="2"/>
</dbReference>
<dbReference type="InterPro" id="IPR002182">
    <property type="entry name" value="NB-ARC"/>
</dbReference>
<dbReference type="InterPro" id="IPR042197">
    <property type="entry name" value="Apaf_helical"/>
</dbReference>
<dbReference type="InterPro" id="IPR032675">
    <property type="entry name" value="LRR_dom_sf"/>
</dbReference>
<protein>
    <submittedName>
        <fullName evidence="6">Uncharacterized protein</fullName>
    </submittedName>
</protein>
<dbReference type="InterPro" id="IPR027417">
    <property type="entry name" value="P-loop_NTPase"/>
</dbReference>
<keyword evidence="1" id="KW-0677">Repeat</keyword>
<dbReference type="Pfam" id="PF23559">
    <property type="entry name" value="WHD_DRP"/>
    <property type="match status" value="1"/>
</dbReference>
<feature type="domain" description="NB-ARC" evidence="3">
    <location>
        <begin position="975"/>
        <end position="1089"/>
    </location>
</feature>
<dbReference type="Gene3D" id="3.80.10.10">
    <property type="entry name" value="Ribonuclease Inhibitor"/>
    <property type="match status" value="3"/>
</dbReference>
<evidence type="ECO:0000313" key="6">
    <source>
        <dbReference type="EMBL" id="VFU62684.1"/>
    </source>
</evidence>
<dbReference type="InterPro" id="IPR056789">
    <property type="entry name" value="LRR_R13L1-DRL21"/>
</dbReference>
<dbReference type="EMBL" id="CAADRP010002163">
    <property type="protein sequence ID" value="VFU62684.1"/>
    <property type="molecule type" value="Genomic_DNA"/>
</dbReference>
<evidence type="ECO:0000259" key="5">
    <source>
        <dbReference type="Pfam" id="PF25019"/>
    </source>
</evidence>
<dbReference type="Pfam" id="PF00931">
    <property type="entry name" value="NB-ARC"/>
    <property type="match status" value="1"/>
</dbReference>
<organism evidence="6">
    <name type="scientific">Salix viminalis</name>
    <name type="common">Common osier</name>
    <name type="synonym">Basket willow</name>
    <dbReference type="NCBI Taxonomy" id="40686"/>
    <lineage>
        <taxon>Eukaryota</taxon>
        <taxon>Viridiplantae</taxon>
        <taxon>Streptophyta</taxon>
        <taxon>Embryophyta</taxon>
        <taxon>Tracheophyta</taxon>
        <taxon>Spermatophyta</taxon>
        <taxon>Magnoliopsida</taxon>
        <taxon>eudicotyledons</taxon>
        <taxon>Gunneridae</taxon>
        <taxon>Pentapetalae</taxon>
        <taxon>rosids</taxon>
        <taxon>fabids</taxon>
        <taxon>Malpighiales</taxon>
        <taxon>Salicaceae</taxon>
        <taxon>Saliceae</taxon>
        <taxon>Salix</taxon>
    </lineage>
</organism>
<accession>A0A6N2N7A4</accession>
<name>A0A6N2N7A4_SALVM</name>
<evidence type="ECO:0000259" key="4">
    <source>
        <dbReference type="Pfam" id="PF23559"/>
    </source>
</evidence>
<evidence type="ECO:0000259" key="3">
    <source>
        <dbReference type="Pfam" id="PF00931"/>
    </source>
</evidence>
<dbReference type="SUPFAM" id="SSF52540">
    <property type="entry name" value="P-loop containing nucleoside triphosphate hydrolases"/>
    <property type="match status" value="1"/>
</dbReference>
<dbReference type="GO" id="GO:0043531">
    <property type="term" value="F:ADP binding"/>
    <property type="evidence" value="ECO:0007669"/>
    <property type="project" value="InterPro"/>
</dbReference>
<dbReference type="Gene3D" id="1.10.8.430">
    <property type="entry name" value="Helical domain of apoptotic protease-activating factors"/>
    <property type="match status" value="1"/>
</dbReference>
<evidence type="ECO:0000256" key="2">
    <source>
        <dbReference type="ARBA" id="ARBA00022821"/>
    </source>
</evidence>
<dbReference type="SUPFAM" id="SSF52058">
    <property type="entry name" value="L domain-like"/>
    <property type="match status" value="3"/>
</dbReference>
<reference evidence="6" key="1">
    <citation type="submission" date="2019-03" db="EMBL/GenBank/DDBJ databases">
        <authorList>
            <person name="Mank J."/>
            <person name="Almeida P."/>
        </authorList>
    </citation>
    <scope>NUCLEOTIDE SEQUENCE</scope>
    <source>
        <strain evidence="6">78183</strain>
    </source>
</reference>